<dbReference type="EMBL" id="AUPC02000138">
    <property type="protein sequence ID" value="POG69294.1"/>
    <property type="molecule type" value="Genomic_DNA"/>
</dbReference>
<dbReference type="AlphaFoldDB" id="U9UKK7"/>
<dbReference type="Proteomes" id="UP000018888">
    <property type="component" value="Unassembled WGS sequence"/>
</dbReference>
<reference evidence="2 3" key="1">
    <citation type="journal article" date="2013" name="Proc. Natl. Acad. Sci. U.S.A.">
        <title>Genome of an arbuscular mycorrhizal fungus provides insight into the oldest plant symbiosis.</title>
        <authorList>
            <person name="Tisserant E."/>
            <person name="Malbreil M."/>
            <person name="Kuo A."/>
            <person name="Kohler A."/>
            <person name="Symeonidi A."/>
            <person name="Balestrini R."/>
            <person name="Charron P."/>
            <person name="Duensing N."/>
            <person name="Frei Dit Frey N."/>
            <person name="Gianinazzi-Pearson V."/>
            <person name="Gilbert L.B."/>
            <person name="Handa Y."/>
            <person name="Herr J.R."/>
            <person name="Hijri M."/>
            <person name="Koul R."/>
            <person name="Kawaguchi M."/>
            <person name="Krajinski F."/>
            <person name="Lammers P.J."/>
            <person name="Masclaux F.G."/>
            <person name="Murat C."/>
            <person name="Morin E."/>
            <person name="Ndikumana S."/>
            <person name="Pagni M."/>
            <person name="Petitpierre D."/>
            <person name="Requena N."/>
            <person name="Rosikiewicz P."/>
            <person name="Riley R."/>
            <person name="Saito K."/>
            <person name="San Clemente H."/>
            <person name="Shapiro H."/>
            <person name="van Tuinen D."/>
            <person name="Becard G."/>
            <person name="Bonfante P."/>
            <person name="Paszkowski U."/>
            <person name="Shachar-Hill Y.Y."/>
            <person name="Tuskan G.A."/>
            <person name="Young P.W."/>
            <person name="Sanders I.R."/>
            <person name="Henrissat B."/>
            <person name="Rensing S.A."/>
            <person name="Grigoriev I.V."/>
            <person name="Corradi N."/>
            <person name="Roux C."/>
            <person name="Martin F."/>
        </authorList>
    </citation>
    <scope>NUCLEOTIDE SEQUENCE [LARGE SCALE GENOMIC DNA]</scope>
    <source>
        <strain evidence="3">DAOM 181602 / DAOM 197198 / MUCL 43194</strain>
        <strain evidence="2">DAOM 197198</strain>
    </source>
</reference>
<dbReference type="EMBL" id="KI281307">
    <property type="protein sequence ID" value="ESA16121.1"/>
    <property type="molecule type" value="Genomic_DNA"/>
</dbReference>
<sequence length="90" mass="10735">MKYQQEAKCKITTLQSDFLPFKNFQGFFHEFLIVRNGIQEFYQILISRSQTTLQSDFLSFKNFQGFLHGLLIVRNGIQEFYQILISRSQM</sequence>
<name>U9UKK7_RHIID</name>
<keyword evidence="3" id="KW-1185">Reference proteome</keyword>
<protein>
    <submittedName>
        <fullName evidence="1">Uncharacterized protein</fullName>
    </submittedName>
</protein>
<dbReference type="HOGENOM" id="CLU_2441979_0_0_1"/>
<proteinExistence type="predicted"/>
<evidence type="ECO:0000313" key="1">
    <source>
        <dbReference type="EMBL" id="ESA16121.1"/>
    </source>
</evidence>
<reference evidence="1" key="2">
    <citation type="submission" date="2013-07" db="EMBL/GenBank/DDBJ databases">
        <title>The genome of an arbuscular mycorrhizal fungus provides insights into the evolution of the oldest plant symbiosis.</title>
        <authorList>
            <consortium name="DOE Joint Genome Institute"/>
            <person name="Tisserant E."/>
            <person name="Malbreil M."/>
            <person name="Kuo A."/>
            <person name="Kohler A."/>
            <person name="Symeonidi A."/>
            <person name="Balestrini R."/>
            <person name="Charron P."/>
            <person name="Duensing N."/>
            <person name="Frei-dit-Frey N."/>
            <person name="Gianinazzi-Pearson V."/>
            <person name="Gilbert B."/>
            <person name="Handa Y."/>
            <person name="Hijri M."/>
            <person name="Kaul R."/>
            <person name="Kawaguchi M."/>
            <person name="Krajinski F."/>
            <person name="Lammers P."/>
            <person name="Lapierre D."/>
            <person name="Masclaux F.G."/>
            <person name="Murat C."/>
            <person name="Morin E."/>
            <person name="Ndikumana S."/>
            <person name="Pagni M."/>
            <person name="Petitpierre D."/>
            <person name="Requena N."/>
            <person name="Rosikiewicz P."/>
            <person name="Riley R."/>
            <person name="Saito K."/>
            <person name="San Clemente H."/>
            <person name="Shapiro H."/>
            <person name="van Tuinen D."/>
            <person name="Becard G."/>
            <person name="Bonfante P."/>
            <person name="Paszkowski U."/>
            <person name="Shachar-Hill Y."/>
            <person name="Young J.P."/>
            <person name="Sanders I.R."/>
            <person name="Henrissat B."/>
            <person name="Rensing S.A."/>
            <person name="Grigoriev I.V."/>
            <person name="Corradi N."/>
            <person name="Roux C."/>
            <person name="Martin F."/>
        </authorList>
    </citation>
    <scope>NUCLEOTIDE SEQUENCE</scope>
    <source>
        <strain evidence="1">DAOM 197198</strain>
    </source>
</reference>
<organism evidence="1">
    <name type="scientific">Rhizophagus irregularis (strain DAOM 181602 / DAOM 197198 / MUCL 43194)</name>
    <name type="common">Arbuscular mycorrhizal fungus</name>
    <name type="synonym">Glomus intraradices</name>
    <dbReference type="NCBI Taxonomy" id="747089"/>
    <lineage>
        <taxon>Eukaryota</taxon>
        <taxon>Fungi</taxon>
        <taxon>Fungi incertae sedis</taxon>
        <taxon>Mucoromycota</taxon>
        <taxon>Glomeromycotina</taxon>
        <taxon>Glomeromycetes</taxon>
        <taxon>Glomerales</taxon>
        <taxon>Glomeraceae</taxon>
        <taxon>Rhizophagus</taxon>
    </lineage>
</organism>
<accession>U9UKK7</accession>
<evidence type="ECO:0000313" key="3">
    <source>
        <dbReference type="Proteomes" id="UP000018888"/>
    </source>
</evidence>
<gene>
    <name evidence="2" type="ORF">GLOIN_2v1628225</name>
    <name evidence="1" type="ORF">GLOINDRAFT_159895</name>
</gene>
<evidence type="ECO:0000313" key="2">
    <source>
        <dbReference type="EMBL" id="POG69294.1"/>
    </source>
</evidence>
<reference evidence="2 3" key="3">
    <citation type="journal article" date="2018" name="New Phytol.">
        <title>High intraspecific genome diversity in the model arbuscular mycorrhizal symbiont Rhizophagus irregularis.</title>
        <authorList>
            <person name="Chen E.C.H."/>
            <person name="Morin E."/>
            <person name="Beaudet D."/>
            <person name="Noel J."/>
            <person name="Yildirir G."/>
            <person name="Ndikumana S."/>
            <person name="Charron P."/>
            <person name="St-Onge C."/>
            <person name="Giorgi J."/>
            <person name="Kruger M."/>
            <person name="Marton T."/>
            <person name="Ropars J."/>
            <person name="Grigoriev I.V."/>
            <person name="Hainaut M."/>
            <person name="Henrissat B."/>
            <person name="Roux C."/>
            <person name="Martin F."/>
            <person name="Corradi N."/>
        </authorList>
    </citation>
    <scope>NUCLEOTIDE SEQUENCE [LARGE SCALE GENOMIC DNA]</scope>
    <source>
        <strain evidence="3">DAOM 181602 / DAOM 197198 / MUCL 43194</strain>
        <strain evidence="2">DAOM 197198</strain>
    </source>
</reference>